<organism evidence="2 3">
    <name type="scientific">Legionella erythra</name>
    <dbReference type="NCBI Taxonomy" id="448"/>
    <lineage>
        <taxon>Bacteria</taxon>
        <taxon>Pseudomonadati</taxon>
        <taxon>Pseudomonadota</taxon>
        <taxon>Gammaproteobacteria</taxon>
        <taxon>Legionellales</taxon>
        <taxon>Legionellaceae</taxon>
        <taxon>Legionella</taxon>
    </lineage>
</organism>
<accession>A0A0W0TF01</accession>
<comment type="caution">
    <text evidence="2">The sequence shown here is derived from an EMBL/GenBank/DDBJ whole genome shotgun (WGS) entry which is preliminary data.</text>
</comment>
<dbReference type="PATRIC" id="fig|448.7.peg.2461"/>
<evidence type="ECO:0000256" key="1">
    <source>
        <dbReference type="SAM" id="MobiDB-lite"/>
    </source>
</evidence>
<name>A0A0W0TF01_LEGER</name>
<dbReference type="Proteomes" id="UP000054773">
    <property type="component" value="Unassembled WGS sequence"/>
</dbReference>
<evidence type="ECO:0000313" key="3">
    <source>
        <dbReference type="Proteomes" id="UP000054773"/>
    </source>
</evidence>
<dbReference type="EMBL" id="LNYA01000034">
    <property type="protein sequence ID" value="KTC94175.1"/>
    <property type="molecule type" value="Genomic_DNA"/>
</dbReference>
<feature type="compositionally biased region" description="Low complexity" evidence="1">
    <location>
        <begin position="347"/>
        <end position="356"/>
    </location>
</feature>
<gene>
    <name evidence="2" type="ORF">Lery_2342</name>
</gene>
<dbReference type="RefSeq" id="WP_058527460.1">
    <property type="nucleotide sequence ID" value="NZ_CAAAHY010000026.1"/>
</dbReference>
<evidence type="ECO:0000313" key="2">
    <source>
        <dbReference type="EMBL" id="KTC94175.1"/>
    </source>
</evidence>
<protein>
    <submittedName>
        <fullName evidence="2">Dot/Icm T4SS effector</fullName>
    </submittedName>
</protein>
<sequence>MALIRAISLDFDGAIFNDDFHQHKDVIRANKSLLDQIANNAEGYEGTTLYAGTNRQSVSDDRANAYRNKTGSAFPHLIALAAYFKGRHKVKLDRFLLTDLYHQRKAGQSFNEAISLLANEGVDYDEEKIKKGPFKDWLHDQSKLTVLYAQIHRFAKKHSKDTLDFYFYDDRNDILDKLHAYFKQNPHRLPDNLCLHLKRYCGEGSLNDYPPIQGTGKIDKHYKATVKRLAADTLESLQFQKKSPANTKGRPVRTYKEAEESNFVLTATLDCISDCQLLATQPIPAAVTPLAQPMAPDEIALEKSPSWQSFSKPTLENHGSLFLRQIATPLPSQPHSSESSHSHSESSEQASKSLSAGDEASASAVILTTPEEGLKAGKALTPVGEDKKSDAIAWQFYRPTSYPLPEKPMLRQAASAPAILPAPEEKEKQPGQFL</sequence>
<reference evidence="2 3" key="1">
    <citation type="submission" date="2015-11" db="EMBL/GenBank/DDBJ databases">
        <title>Genomic analysis of 38 Legionella species identifies large and diverse effector repertoires.</title>
        <authorList>
            <person name="Burstein D."/>
            <person name="Amaro F."/>
            <person name="Zusman T."/>
            <person name="Lifshitz Z."/>
            <person name="Cohen O."/>
            <person name="Gilbert J.A."/>
            <person name="Pupko T."/>
            <person name="Shuman H.A."/>
            <person name="Segal G."/>
        </authorList>
    </citation>
    <scope>NUCLEOTIDE SEQUENCE [LARGE SCALE GENOMIC DNA]</scope>
    <source>
        <strain evidence="2 3">SE-32A-C8</strain>
    </source>
</reference>
<keyword evidence="3" id="KW-1185">Reference proteome</keyword>
<dbReference type="OrthoDB" id="5653025at2"/>
<dbReference type="AlphaFoldDB" id="A0A0W0TF01"/>
<proteinExistence type="predicted"/>
<feature type="region of interest" description="Disordered" evidence="1">
    <location>
        <begin position="330"/>
        <end position="361"/>
    </location>
</feature>
<feature type="region of interest" description="Disordered" evidence="1">
    <location>
        <begin position="401"/>
        <end position="434"/>
    </location>
</feature>
<feature type="compositionally biased region" description="Basic and acidic residues" evidence="1">
    <location>
        <begin position="423"/>
        <end position="434"/>
    </location>
</feature>